<evidence type="ECO:0000313" key="2">
    <source>
        <dbReference type="Proteomes" id="UP000828390"/>
    </source>
</evidence>
<dbReference type="EMBL" id="JAIWYP010000015">
    <property type="protein sequence ID" value="KAH3702494.1"/>
    <property type="molecule type" value="Genomic_DNA"/>
</dbReference>
<accession>A0A9D3YKL4</accession>
<keyword evidence="2" id="KW-1185">Reference proteome</keyword>
<evidence type="ECO:0000313" key="1">
    <source>
        <dbReference type="EMBL" id="KAH3702494.1"/>
    </source>
</evidence>
<proteinExistence type="predicted"/>
<protein>
    <submittedName>
        <fullName evidence="1">Uncharacterized protein</fullName>
    </submittedName>
</protein>
<gene>
    <name evidence="1" type="ORF">DPMN_077517</name>
</gene>
<reference evidence="1" key="1">
    <citation type="journal article" date="2019" name="bioRxiv">
        <title>The Genome of the Zebra Mussel, Dreissena polymorpha: A Resource for Invasive Species Research.</title>
        <authorList>
            <person name="McCartney M.A."/>
            <person name="Auch B."/>
            <person name="Kono T."/>
            <person name="Mallez S."/>
            <person name="Zhang Y."/>
            <person name="Obille A."/>
            <person name="Becker A."/>
            <person name="Abrahante J.E."/>
            <person name="Garbe J."/>
            <person name="Badalamenti J.P."/>
            <person name="Herman A."/>
            <person name="Mangelson H."/>
            <person name="Liachko I."/>
            <person name="Sullivan S."/>
            <person name="Sone E.D."/>
            <person name="Koren S."/>
            <person name="Silverstein K.A.T."/>
            <person name="Beckman K.B."/>
            <person name="Gohl D.M."/>
        </authorList>
    </citation>
    <scope>NUCLEOTIDE SEQUENCE</scope>
    <source>
        <strain evidence="1">Duluth1</strain>
        <tissue evidence="1">Whole animal</tissue>
    </source>
</reference>
<name>A0A9D3YKL4_DREPO</name>
<reference evidence="1" key="2">
    <citation type="submission" date="2020-11" db="EMBL/GenBank/DDBJ databases">
        <authorList>
            <person name="McCartney M.A."/>
            <person name="Auch B."/>
            <person name="Kono T."/>
            <person name="Mallez S."/>
            <person name="Becker A."/>
            <person name="Gohl D.M."/>
            <person name="Silverstein K.A.T."/>
            <person name="Koren S."/>
            <person name="Bechman K.B."/>
            <person name="Herman A."/>
            <person name="Abrahante J.E."/>
            <person name="Garbe J."/>
        </authorList>
    </citation>
    <scope>NUCLEOTIDE SEQUENCE</scope>
    <source>
        <strain evidence="1">Duluth1</strain>
        <tissue evidence="1">Whole animal</tissue>
    </source>
</reference>
<dbReference type="AlphaFoldDB" id="A0A9D3YKL4"/>
<comment type="caution">
    <text evidence="1">The sequence shown here is derived from an EMBL/GenBank/DDBJ whole genome shotgun (WGS) entry which is preliminary data.</text>
</comment>
<organism evidence="1 2">
    <name type="scientific">Dreissena polymorpha</name>
    <name type="common">Zebra mussel</name>
    <name type="synonym">Mytilus polymorpha</name>
    <dbReference type="NCBI Taxonomy" id="45954"/>
    <lineage>
        <taxon>Eukaryota</taxon>
        <taxon>Metazoa</taxon>
        <taxon>Spiralia</taxon>
        <taxon>Lophotrochozoa</taxon>
        <taxon>Mollusca</taxon>
        <taxon>Bivalvia</taxon>
        <taxon>Autobranchia</taxon>
        <taxon>Heteroconchia</taxon>
        <taxon>Euheterodonta</taxon>
        <taxon>Imparidentia</taxon>
        <taxon>Neoheterodontei</taxon>
        <taxon>Myida</taxon>
        <taxon>Dreissenoidea</taxon>
        <taxon>Dreissenidae</taxon>
        <taxon>Dreissena</taxon>
    </lineage>
</organism>
<feature type="non-terminal residue" evidence="1">
    <location>
        <position position="108"/>
    </location>
</feature>
<dbReference type="Proteomes" id="UP000828390">
    <property type="component" value="Unassembled WGS sequence"/>
</dbReference>
<sequence length="108" mass="12021">VVSHCSVSDTPWGICQITSSEVGVTGGHEVQFIKVNNNQLVKDRKLEFQHDCVGIAFHQGDLYVTSGTELYNYSLDGKLVSKLHKNKSDKWTGKNHIGFISMIKNISL</sequence>